<feature type="non-terminal residue" evidence="4">
    <location>
        <position position="119"/>
    </location>
</feature>
<evidence type="ECO:0000256" key="2">
    <source>
        <dbReference type="ARBA" id="ARBA00022553"/>
    </source>
</evidence>
<organism evidence="4 5">
    <name type="scientific">Lymnaea stagnalis</name>
    <name type="common">Great pond snail</name>
    <name type="synonym">Helix stagnalis</name>
    <dbReference type="NCBI Taxonomy" id="6523"/>
    <lineage>
        <taxon>Eukaryota</taxon>
        <taxon>Metazoa</taxon>
        <taxon>Spiralia</taxon>
        <taxon>Lophotrochozoa</taxon>
        <taxon>Mollusca</taxon>
        <taxon>Gastropoda</taxon>
        <taxon>Heterobranchia</taxon>
        <taxon>Euthyneura</taxon>
        <taxon>Panpulmonata</taxon>
        <taxon>Hygrophila</taxon>
        <taxon>Lymnaeoidea</taxon>
        <taxon>Lymnaeidae</taxon>
        <taxon>Lymnaea</taxon>
    </lineage>
</organism>
<dbReference type="InterPro" id="IPR050091">
    <property type="entry name" value="PKS_NRPS_Biosynth_Enz"/>
</dbReference>
<dbReference type="InterPro" id="IPR013968">
    <property type="entry name" value="PKS_KR"/>
</dbReference>
<sequence>ENGAGNIALLNRRIPSEDDRKKMKELCDGQNCHVEAFSGDVTKMDKLRALFTHMKLKFKGNSLRGVFFAAAVLEDNMLFNMSSDQFKSVLSPKVKGAWNIHLLTKDMTLDYFVLYSSVT</sequence>
<proteinExistence type="predicted"/>
<protein>
    <recommendedName>
        <fullName evidence="3">Ketoreductase (KR) domain-containing protein</fullName>
    </recommendedName>
</protein>
<dbReference type="GO" id="GO:0004312">
    <property type="term" value="F:fatty acid synthase activity"/>
    <property type="evidence" value="ECO:0007669"/>
    <property type="project" value="TreeGrafter"/>
</dbReference>
<reference evidence="4 5" key="1">
    <citation type="submission" date="2024-04" db="EMBL/GenBank/DDBJ databases">
        <authorList>
            <consortium name="Genoscope - CEA"/>
            <person name="William W."/>
        </authorList>
    </citation>
    <scope>NUCLEOTIDE SEQUENCE [LARGE SCALE GENOMIC DNA]</scope>
</reference>
<evidence type="ECO:0000313" key="5">
    <source>
        <dbReference type="Proteomes" id="UP001497497"/>
    </source>
</evidence>
<dbReference type="AlphaFoldDB" id="A0AAV2HZR8"/>
<name>A0AAV2HZR8_LYMST</name>
<evidence type="ECO:0000256" key="1">
    <source>
        <dbReference type="ARBA" id="ARBA00022450"/>
    </source>
</evidence>
<dbReference type="InterPro" id="IPR036291">
    <property type="entry name" value="NAD(P)-bd_dom_sf"/>
</dbReference>
<keyword evidence="2" id="KW-0597">Phosphoprotein</keyword>
<keyword evidence="5" id="KW-1185">Reference proteome</keyword>
<feature type="non-terminal residue" evidence="4">
    <location>
        <position position="1"/>
    </location>
</feature>
<dbReference type="PANTHER" id="PTHR43775:SF37">
    <property type="entry name" value="SI:DKEY-61P9.11"/>
    <property type="match status" value="1"/>
</dbReference>
<dbReference type="Pfam" id="PF08659">
    <property type="entry name" value="KR"/>
    <property type="match status" value="1"/>
</dbReference>
<accession>A0AAV2HZR8</accession>
<dbReference type="Gene3D" id="3.40.50.720">
    <property type="entry name" value="NAD(P)-binding Rossmann-like Domain"/>
    <property type="match status" value="1"/>
</dbReference>
<dbReference type="SUPFAM" id="SSF51735">
    <property type="entry name" value="NAD(P)-binding Rossmann-fold domains"/>
    <property type="match status" value="1"/>
</dbReference>
<comment type="caution">
    <text evidence="4">The sequence shown here is derived from an EMBL/GenBank/DDBJ whole genome shotgun (WGS) entry which is preliminary data.</text>
</comment>
<evidence type="ECO:0000259" key="3">
    <source>
        <dbReference type="Pfam" id="PF08659"/>
    </source>
</evidence>
<gene>
    <name evidence="4" type="ORF">GSLYS_00013485001</name>
</gene>
<evidence type="ECO:0000313" key="4">
    <source>
        <dbReference type="EMBL" id="CAL1539752.1"/>
    </source>
</evidence>
<dbReference type="EMBL" id="CAXITT010000354">
    <property type="protein sequence ID" value="CAL1539752.1"/>
    <property type="molecule type" value="Genomic_DNA"/>
</dbReference>
<dbReference type="Proteomes" id="UP001497497">
    <property type="component" value="Unassembled WGS sequence"/>
</dbReference>
<dbReference type="GO" id="GO:0006633">
    <property type="term" value="P:fatty acid biosynthetic process"/>
    <property type="evidence" value="ECO:0007669"/>
    <property type="project" value="TreeGrafter"/>
</dbReference>
<keyword evidence="1" id="KW-0596">Phosphopantetheine</keyword>
<dbReference type="PANTHER" id="PTHR43775">
    <property type="entry name" value="FATTY ACID SYNTHASE"/>
    <property type="match status" value="1"/>
</dbReference>
<feature type="domain" description="Ketoreductase (KR)" evidence="3">
    <location>
        <begin position="1"/>
        <end position="118"/>
    </location>
</feature>